<sequence length="125" mass="14582">MHRSFTLEMVQRNLGALEFHIPRVISSWHVPAAVRSPARLIQYDTKFPSLASSNCRRFASDFKHKERKSEHWGPSSLAHYLRRCATRGSLFSVKLIEPVRINAVEQYDSFRLLYIQRLDLVHSSE</sequence>
<proteinExistence type="predicted"/>
<accession>D1CSN7</accession>
<organism evidence="1">
    <name type="scientific">Sinorhizobium arboris</name>
    <dbReference type="NCBI Taxonomy" id="76745"/>
    <lineage>
        <taxon>Bacteria</taxon>
        <taxon>Pseudomonadati</taxon>
        <taxon>Pseudomonadota</taxon>
        <taxon>Alphaproteobacteria</taxon>
        <taxon>Hyphomicrobiales</taxon>
        <taxon>Rhizobiaceae</taxon>
        <taxon>Sinorhizobium/Ensifer group</taxon>
        <taxon>Sinorhizobium</taxon>
    </lineage>
</organism>
<evidence type="ECO:0000313" key="1">
    <source>
        <dbReference type="EMBL" id="ABD74841.1"/>
    </source>
</evidence>
<dbReference type="EMBL" id="DQ403356">
    <property type="protein sequence ID" value="ABD74841.1"/>
    <property type="molecule type" value="Genomic_DNA"/>
</dbReference>
<protein>
    <submittedName>
        <fullName evidence="1">Uncharacterized protein</fullName>
    </submittedName>
</protein>
<name>D1CSN7_9HYPH</name>
<dbReference type="AlphaFoldDB" id="D1CSN7"/>
<reference evidence="1" key="1">
    <citation type="submission" date="2006-02" db="EMBL/GenBank/DDBJ databases">
        <title>Sampling the accessory genome of the Sinorhizobium genus by suppressive subtractive hybridization.</title>
        <authorList>
            <person name="Moulin L."/>
            <person name="Ghazoui Z."/>
            <person name="Young P."/>
        </authorList>
    </citation>
    <scope>NUCLEOTIDE SEQUENCE</scope>
    <source>
        <strain evidence="1">LMG14919</strain>
    </source>
</reference>